<dbReference type="AlphaFoldDB" id="A0A0B0MGA1"/>
<evidence type="ECO:0000256" key="1">
    <source>
        <dbReference type="SAM" id="SignalP"/>
    </source>
</evidence>
<evidence type="ECO:0000313" key="2">
    <source>
        <dbReference type="EMBL" id="KHF97940.1"/>
    </source>
</evidence>
<sequence>MMGRLQSHGTHQATSCLQLTLLLVGIHCQLELLELMERNSFVKPGVNFPTNCSVHFWLTSRN</sequence>
<reference evidence="3" key="1">
    <citation type="submission" date="2014-09" db="EMBL/GenBank/DDBJ databases">
        <authorList>
            <person name="Mudge J."/>
            <person name="Ramaraj T."/>
            <person name="Lindquist I.E."/>
            <person name="Bharti A.K."/>
            <person name="Sundararajan A."/>
            <person name="Cameron C.T."/>
            <person name="Woodward J.E."/>
            <person name="May G.D."/>
            <person name="Brubaker C."/>
            <person name="Broadhvest J."/>
            <person name="Wilkins T.A."/>
        </authorList>
    </citation>
    <scope>NUCLEOTIDE SEQUENCE</scope>
    <source>
        <strain evidence="3">cv. AKA8401</strain>
    </source>
</reference>
<feature type="chain" id="PRO_5002056461" evidence="1">
    <location>
        <begin position="29"/>
        <end position="62"/>
    </location>
</feature>
<evidence type="ECO:0000313" key="3">
    <source>
        <dbReference type="Proteomes" id="UP000032142"/>
    </source>
</evidence>
<dbReference type="Proteomes" id="UP000032142">
    <property type="component" value="Unassembled WGS sequence"/>
</dbReference>
<dbReference type="EMBL" id="JRRC01022413">
    <property type="protein sequence ID" value="KHF97940.1"/>
    <property type="molecule type" value="Genomic_DNA"/>
</dbReference>
<accession>A0A0B0MGA1</accession>
<organism evidence="2 3">
    <name type="scientific">Gossypium arboreum</name>
    <name type="common">Tree cotton</name>
    <name type="synonym">Gossypium nanking</name>
    <dbReference type="NCBI Taxonomy" id="29729"/>
    <lineage>
        <taxon>Eukaryota</taxon>
        <taxon>Viridiplantae</taxon>
        <taxon>Streptophyta</taxon>
        <taxon>Embryophyta</taxon>
        <taxon>Tracheophyta</taxon>
        <taxon>Spermatophyta</taxon>
        <taxon>Magnoliopsida</taxon>
        <taxon>eudicotyledons</taxon>
        <taxon>Gunneridae</taxon>
        <taxon>Pentapetalae</taxon>
        <taxon>rosids</taxon>
        <taxon>malvids</taxon>
        <taxon>Malvales</taxon>
        <taxon>Malvaceae</taxon>
        <taxon>Malvoideae</taxon>
        <taxon>Gossypium</taxon>
    </lineage>
</organism>
<feature type="signal peptide" evidence="1">
    <location>
        <begin position="1"/>
        <end position="28"/>
    </location>
</feature>
<proteinExistence type="predicted"/>
<name>A0A0B0MGA1_GOSAR</name>
<comment type="caution">
    <text evidence="2">The sequence shown here is derived from an EMBL/GenBank/DDBJ whole genome shotgun (WGS) entry which is preliminary data.</text>
</comment>
<keyword evidence="1" id="KW-0732">Signal</keyword>
<keyword evidence="3" id="KW-1185">Reference proteome</keyword>
<protein>
    <submittedName>
        <fullName evidence="2">Uncharacterized protein</fullName>
    </submittedName>
</protein>
<gene>
    <name evidence="2" type="ORF">F383_12531</name>
</gene>